<dbReference type="AlphaFoldDB" id="A0A482SXG8"/>
<accession>A0A482SXG8</accession>
<dbReference type="Pfam" id="PF25251">
    <property type="entry name" value="DUF7853"/>
    <property type="match status" value="1"/>
</dbReference>
<proteinExistence type="predicted"/>
<sequence>MSTGTNTAPASKFEFTLEEQWAIHQAFLDYIEVAMRDDTDLPKPTVEIVILEKLEDGNFSFTAFELERLRYECDHHAESEYTPEIDREPARTVVEKIDRQSGDSGC</sequence>
<evidence type="ECO:0000256" key="1">
    <source>
        <dbReference type="SAM" id="MobiDB-lite"/>
    </source>
</evidence>
<gene>
    <name evidence="2" type="ORF">ELS19_16310</name>
</gene>
<comment type="caution">
    <text evidence="2">The sequence shown here is derived from an EMBL/GenBank/DDBJ whole genome shotgun (WGS) entry which is preliminary data.</text>
</comment>
<name>A0A482SXG8_9EURY</name>
<reference evidence="2 3" key="1">
    <citation type="submission" date="2018-12" db="EMBL/GenBank/DDBJ databases">
        <title>Genome analysis provides insights into bioremediation potentialities of Halogeometricum borinquense strain N11.</title>
        <authorList>
            <person name="Najjari A."/>
            <person name="Youssef N."/>
            <person name="Fhoula I."/>
            <person name="Ben Dhia O."/>
            <person name="Mahjoubi M."/>
            <person name="Ouzari H.I."/>
            <person name="Cherif A."/>
        </authorList>
    </citation>
    <scope>NUCLEOTIDE SEQUENCE [LARGE SCALE GENOMIC DNA]</scope>
    <source>
        <strain evidence="2 3">N11</strain>
    </source>
</reference>
<dbReference type="RefSeq" id="WP_129785967.1">
    <property type="nucleotide sequence ID" value="NZ_RZHH01000003.1"/>
</dbReference>
<evidence type="ECO:0000313" key="3">
    <source>
        <dbReference type="Proteomes" id="UP000294028"/>
    </source>
</evidence>
<organism evidence="2 3">
    <name type="scientific">Halogeometricum borinquense</name>
    <dbReference type="NCBI Taxonomy" id="60847"/>
    <lineage>
        <taxon>Archaea</taxon>
        <taxon>Methanobacteriati</taxon>
        <taxon>Methanobacteriota</taxon>
        <taxon>Stenosarchaea group</taxon>
        <taxon>Halobacteria</taxon>
        <taxon>Halobacteriales</taxon>
        <taxon>Haloferacaceae</taxon>
        <taxon>Halogeometricum</taxon>
    </lineage>
</organism>
<evidence type="ECO:0000313" key="2">
    <source>
        <dbReference type="EMBL" id="RYJ08138.1"/>
    </source>
</evidence>
<dbReference type="EMBL" id="RZHH01000003">
    <property type="protein sequence ID" value="RYJ08138.1"/>
    <property type="molecule type" value="Genomic_DNA"/>
</dbReference>
<dbReference type="Proteomes" id="UP000294028">
    <property type="component" value="Unassembled WGS sequence"/>
</dbReference>
<protein>
    <submittedName>
        <fullName evidence="2">Uncharacterized protein</fullName>
    </submittedName>
</protein>
<dbReference type="InterPro" id="IPR057175">
    <property type="entry name" value="DUF7853"/>
</dbReference>
<feature type="region of interest" description="Disordered" evidence="1">
    <location>
        <begin position="80"/>
        <end position="106"/>
    </location>
</feature>